<proteinExistence type="predicted"/>
<gene>
    <name evidence="2" type="ORF">OTU49_007548</name>
</gene>
<reference evidence="2 3" key="1">
    <citation type="journal article" date="2024" name="BMC Genomics">
        <title>Genome assembly of redclaw crayfish (Cherax quadricarinatus) provides insights into its immune adaptation and hypoxia tolerance.</title>
        <authorList>
            <person name="Liu Z."/>
            <person name="Zheng J."/>
            <person name="Li H."/>
            <person name="Fang K."/>
            <person name="Wang S."/>
            <person name="He J."/>
            <person name="Zhou D."/>
            <person name="Weng S."/>
            <person name="Chi M."/>
            <person name="Gu Z."/>
            <person name="He J."/>
            <person name="Li F."/>
            <person name="Wang M."/>
        </authorList>
    </citation>
    <scope>NUCLEOTIDE SEQUENCE [LARGE SCALE GENOMIC DNA]</scope>
    <source>
        <strain evidence="2">ZL_2023a</strain>
    </source>
</reference>
<feature type="compositionally biased region" description="Polar residues" evidence="1">
    <location>
        <begin position="12"/>
        <end position="22"/>
    </location>
</feature>
<sequence>LITTYLIQAQVQGQSRGQNSLGLQHEDMDDGDFQDPRRHGNGFSRGFERDVFDRRDFDSPGFRNPGFDNRNFDSPGVRKPGFDNHDFDGPGFDDFELEGPGLNSPEARLPPDERTDKGVNTMLNVDHLNVPPGNLTCYSCKLDFRKAVYQWNHPCLGRHHGMNVSADYLVACGPNDIFCRVERTEVNGVLITLTRECTDVCYFGCRPKGFGISYESCAKCCTIHACNDMYPLSRASTDTWPSAFTLLAWCLVIFSRQKVSV</sequence>
<feature type="non-terminal residue" evidence="2">
    <location>
        <position position="1"/>
    </location>
</feature>
<dbReference type="CDD" id="cd00117">
    <property type="entry name" value="TFP"/>
    <property type="match status" value="1"/>
</dbReference>
<feature type="region of interest" description="Disordered" evidence="1">
    <location>
        <begin position="12"/>
        <end position="46"/>
    </location>
</feature>
<organism evidence="2 3">
    <name type="scientific">Cherax quadricarinatus</name>
    <name type="common">Australian red claw crayfish</name>
    <dbReference type="NCBI Taxonomy" id="27406"/>
    <lineage>
        <taxon>Eukaryota</taxon>
        <taxon>Metazoa</taxon>
        <taxon>Ecdysozoa</taxon>
        <taxon>Arthropoda</taxon>
        <taxon>Crustacea</taxon>
        <taxon>Multicrustacea</taxon>
        <taxon>Malacostraca</taxon>
        <taxon>Eumalacostraca</taxon>
        <taxon>Eucarida</taxon>
        <taxon>Decapoda</taxon>
        <taxon>Pleocyemata</taxon>
        <taxon>Astacidea</taxon>
        <taxon>Parastacoidea</taxon>
        <taxon>Parastacidae</taxon>
        <taxon>Cherax</taxon>
    </lineage>
</organism>
<evidence type="ECO:0000313" key="2">
    <source>
        <dbReference type="EMBL" id="KAK8731329.1"/>
    </source>
</evidence>
<evidence type="ECO:0000256" key="1">
    <source>
        <dbReference type="SAM" id="MobiDB-lite"/>
    </source>
</evidence>
<comment type="caution">
    <text evidence="2">The sequence shown here is derived from an EMBL/GenBank/DDBJ whole genome shotgun (WGS) entry which is preliminary data.</text>
</comment>
<keyword evidence="3" id="KW-1185">Reference proteome</keyword>
<dbReference type="AlphaFoldDB" id="A0AAW0WVA8"/>
<evidence type="ECO:0000313" key="3">
    <source>
        <dbReference type="Proteomes" id="UP001445076"/>
    </source>
</evidence>
<accession>A0AAW0WVA8</accession>
<dbReference type="Proteomes" id="UP001445076">
    <property type="component" value="Unassembled WGS sequence"/>
</dbReference>
<dbReference type="EMBL" id="JARKIK010000061">
    <property type="protein sequence ID" value="KAK8731329.1"/>
    <property type="molecule type" value="Genomic_DNA"/>
</dbReference>
<feature type="region of interest" description="Disordered" evidence="1">
    <location>
        <begin position="58"/>
        <end position="112"/>
    </location>
</feature>
<protein>
    <submittedName>
        <fullName evidence="2">Uncharacterized protein</fullName>
    </submittedName>
</protein>
<name>A0AAW0WVA8_CHEQU</name>